<gene>
    <name evidence="4" type="ORF">LCGC14_3168050</name>
</gene>
<dbReference type="AlphaFoldDB" id="A0A0F8W6A4"/>
<feature type="non-terminal residue" evidence="4">
    <location>
        <position position="1"/>
    </location>
</feature>
<comment type="caution">
    <text evidence="4">The sequence shown here is derived from an EMBL/GenBank/DDBJ whole genome shotgun (WGS) entry which is preliminary data.</text>
</comment>
<evidence type="ECO:0000256" key="1">
    <source>
        <dbReference type="ARBA" id="ARBA00023015"/>
    </source>
</evidence>
<proteinExistence type="predicted"/>
<dbReference type="EMBL" id="LAZR01070233">
    <property type="protein sequence ID" value="KKK43675.1"/>
    <property type="molecule type" value="Genomic_DNA"/>
</dbReference>
<evidence type="ECO:0000259" key="3">
    <source>
        <dbReference type="Pfam" id="PF16925"/>
    </source>
</evidence>
<dbReference type="SUPFAM" id="SSF48498">
    <property type="entry name" value="Tetracyclin repressor-like, C-terminal domain"/>
    <property type="match status" value="1"/>
</dbReference>
<dbReference type="InterPro" id="IPR036271">
    <property type="entry name" value="Tet_transcr_reg_TetR-rel_C_sf"/>
</dbReference>
<reference evidence="4" key="1">
    <citation type="journal article" date="2015" name="Nature">
        <title>Complex archaea that bridge the gap between prokaryotes and eukaryotes.</title>
        <authorList>
            <person name="Spang A."/>
            <person name="Saw J.H."/>
            <person name="Jorgensen S.L."/>
            <person name="Zaremba-Niedzwiedzka K."/>
            <person name="Martijn J."/>
            <person name="Lind A.E."/>
            <person name="van Eijk R."/>
            <person name="Schleper C."/>
            <person name="Guy L."/>
            <person name="Ettema T.J."/>
        </authorList>
    </citation>
    <scope>NUCLEOTIDE SEQUENCE</scope>
</reference>
<feature type="domain" description="Tetracyclin repressor-like C-terminal" evidence="3">
    <location>
        <begin position="27"/>
        <end position="111"/>
    </location>
</feature>
<keyword evidence="2" id="KW-0804">Transcription</keyword>
<evidence type="ECO:0000313" key="4">
    <source>
        <dbReference type="EMBL" id="KKK43675.1"/>
    </source>
</evidence>
<organism evidence="4">
    <name type="scientific">marine sediment metagenome</name>
    <dbReference type="NCBI Taxonomy" id="412755"/>
    <lineage>
        <taxon>unclassified sequences</taxon>
        <taxon>metagenomes</taxon>
        <taxon>ecological metagenomes</taxon>
    </lineage>
</organism>
<name>A0A0F8W6A4_9ZZZZ</name>
<dbReference type="InterPro" id="IPR011075">
    <property type="entry name" value="TetR_C"/>
</dbReference>
<dbReference type="Pfam" id="PF16925">
    <property type="entry name" value="TetR_C_13"/>
    <property type="match status" value="1"/>
</dbReference>
<dbReference type="Gene3D" id="1.10.357.10">
    <property type="entry name" value="Tetracycline Repressor, domain 2"/>
    <property type="match status" value="1"/>
</dbReference>
<protein>
    <recommendedName>
        <fullName evidence="3">Tetracyclin repressor-like C-terminal domain-containing protein</fullName>
    </recommendedName>
</protein>
<sequence>MLLTGQPLKDIQSFMNRIVDNSYTSVQGIWGCFIFNTSMDLEEQDQAFRDEVSAKVRWTEDFFYKALCEAKRLDQVRQDLDCRAVAQILFVAVFSIIGLAKSCHDKTLLNNIAKGALAHLK</sequence>
<keyword evidence="1" id="KW-0805">Transcription regulation</keyword>
<accession>A0A0F8W6A4</accession>
<evidence type="ECO:0000256" key="2">
    <source>
        <dbReference type="ARBA" id="ARBA00023163"/>
    </source>
</evidence>